<keyword evidence="2" id="KW-1185">Reference proteome</keyword>
<comment type="caution">
    <text evidence="1">The sequence shown here is derived from an EMBL/GenBank/DDBJ whole genome shotgun (WGS) entry which is preliminary data.</text>
</comment>
<organism evidence="1 2">
    <name type="scientific">Aldrovandia affinis</name>
    <dbReference type="NCBI Taxonomy" id="143900"/>
    <lineage>
        <taxon>Eukaryota</taxon>
        <taxon>Metazoa</taxon>
        <taxon>Chordata</taxon>
        <taxon>Craniata</taxon>
        <taxon>Vertebrata</taxon>
        <taxon>Euteleostomi</taxon>
        <taxon>Actinopterygii</taxon>
        <taxon>Neopterygii</taxon>
        <taxon>Teleostei</taxon>
        <taxon>Notacanthiformes</taxon>
        <taxon>Halosauridae</taxon>
        <taxon>Aldrovandia</taxon>
    </lineage>
</organism>
<reference evidence="1" key="1">
    <citation type="journal article" date="2023" name="Science">
        <title>Genome structures resolve the early diversification of teleost fishes.</title>
        <authorList>
            <person name="Parey E."/>
            <person name="Louis A."/>
            <person name="Montfort J."/>
            <person name="Bouchez O."/>
            <person name="Roques C."/>
            <person name="Iampietro C."/>
            <person name="Lluch J."/>
            <person name="Castinel A."/>
            <person name="Donnadieu C."/>
            <person name="Desvignes T."/>
            <person name="Floi Bucao C."/>
            <person name="Jouanno E."/>
            <person name="Wen M."/>
            <person name="Mejri S."/>
            <person name="Dirks R."/>
            <person name="Jansen H."/>
            <person name="Henkel C."/>
            <person name="Chen W.J."/>
            <person name="Zahm M."/>
            <person name="Cabau C."/>
            <person name="Klopp C."/>
            <person name="Thompson A.W."/>
            <person name="Robinson-Rechavi M."/>
            <person name="Braasch I."/>
            <person name="Lecointre G."/>
            <person name="Bobe J."/>
            <person name="Postlethwait J.H."/>
            <person name="Berthelot C."/>
            <person name="Roest Crollius H."/>
            <person name="Guiguen Y."/>
        </authorList>
    </citation>
    <scope>NUCLEOTIDE SEQUENCE</scope>
    <source>
        <strain evidence="1">NC1722</strain>
    </source>
</reference>
<name>A0AAD7RUK4_9TELE</name>
<evidence type="ECO:0000313" key="1">
    <source>
        <dbReference type="EMBL" id="KAJ8390563.1"/>
    </source>
</evidence>
<evidence type="ECO:0000313" key="2">
    <source>
        <dbReference type="Proteomes" id="UP001221898"/>
    </source>
</evidence>
<dbReference type="Proteomes" id="UP001221898">
    <property type="component" value="Unassembled WGS sequence"/>
</dbReference>
<gene>
    <name evidence="1" type="ORF">AAFF_G00101690</name>
</gene>
<sequence>MIYFSAIFMPHTGSDINGSKKEKKKKEICFGTGSWMSSTCVDSKDMALQVKTAVCERWNNPRRQRLAPGETEVRA</sequence>
<proteinExistence type="predicted"/>
<dbReference type="AlphaFoldDB" id="A0AAD7RUK4"/>
<accession>A0AAD7RUK4</accession>
<dbReference type="EMBL" id="JAINUG010000167">
    <property type="protein sequence ID" value="KAJ8390563.1"/>
    <property type="molecule type" value="Genomic_DNA"/>
</dbReference>
<protein>
    <submittedName>
        <fullName evidence="1">Uncharacterized protein</fullName>
    </submittedName>
</protein>